<keyword evidence="2" id="KW-1185">Reference proteome</keyword>
<gene>
    <name evidence="1" type="ORF">OCU04_006216</name>
</gene>
<accession>A0A9X0DJ64</accession>
<dbReference type="AlphaFoldDB" id="A0A9X0DJ64"/>
<sequence>MIGPLKVTAIPKVSPVIYICKYRRNPIWCHSDLFTVNDAHIIRSFDESEKPPDEVKVAIPKVSIRVVVGSERGI</sequence>
<name>A0A9X0DJ64_9HELO</name>
<proteinExistence type="predicted"/>
<protein>
    <submittedName>
        <fullName evidence="1">Uncharacterized protein</fullName>
    </submittedName>
</protein>
<dbReference type="Proteomes" id="UP001152300">
    <property type="component" value="Unassembled WGS sequence"/>
</dbReference>
<organism evidence="1 2">
    <name type="scientific">Sclerotinia nivalis</name>
    <dbReference type="NCBI Taxonomy" id="352851"/>
    <lineage>
        <taxon>Eukaryota</taxon>
        <taxon>Fungi</taxon>
        <taxon>Dikarya</taxon>
        <taxon>Ascomycota</taxon>
        <taxon>Pezizomycotina</taxon>
        <taxon>Leotiomycetes</taxon>
        <taxon>Helotiales</taxon>
        <taxon>Sclerotiniaceae</taxon>
        <taxon>Sclerotinia</taxon>
    </lineage>
</organism>
<evidence type="ECO:0000313" key="1">
    <source>
        <dbReference type="EMBL" id="KAJ8065536.1"/>
    </source>
</evidence>
<comment type="caution">
    <text evidence="1">The sequence shown here is derived from an EMBL/GenBank/DDBJ whole genome shotgun (WGS) entry which is preliminary data.</text>
</comment>
<dbReference type="EMBL" id="JAPEIS010000006">
    <property type="protein sequence ID" value="KAJ8065536.1"/>
    <property type="molecule type" value="Genomic_DNA"/>
</dbReference>
<evidence type="ECO:0000313" key="2">
    <source>
        <dbReference type="Proteomes" id="UP001152300"/>
    </source>
</evidence>
<reference evidence="1" key="1">
    <citation type="submission" date="2022-11" db="EMBL/GenBank/DDBJ databases">
        <title>Genome Resource of Sclerotinia nivalis Strain SnTB1, a Plant Pathogen Isolated from American Ginseng.</title>
        <authorList>
            <person name="Fan S."/>
        </authorList>
    </citation>
    <scope>NUCLEOTIDE SEQUENCE</scope>
    <source>
        <strain evidence="1">SnTB1</strain>
    </source>
</reference>